<dbReference type="GeneID" id="81393486"/>
<feature type="chain" id="PRO_5040920135" evidence="1">
    <location>
        <begin position="19"/>
        <end position="112"/>
    </location>
</feature>
<dbReference type="AlphaFoldDB" id="A0A9W9FJT4"/>
<protein>
    <submittedName>
        <fullName evidence="2">Uncharacterized protein</fullName>
    </submittedName>
</protein>
<keyword evidence="3" id="KW-1185">Reference proteome</keyword>
<proteinExistence type="predicted"/>
<dbReference type="EMBL" id="JAPMSZ010000005">
    <property type="protein sequence ID" value="KAJ5101514.1"/>
    <property type="molecule type" value="Genomic_DNA"/>
</dbReference>
<reference evidence="2" key="1">
    <citation type="submission" date="2022-11" db="EMBL/GenBank/DDBJ databases">
        <authorList>
            <person name="Petersen C."/>
        </authorList>
    </citation>
    <scope>NUCLEOTIDE SEQUENCE</scope>
    <source>
        <strain evidence="2">IBT 34128</strain>
    </source>
</reference>
<evidence type="ECO:0000256" key="1">
    <source>
        <dbReference type="SAM" id="SignalP"/>
    </source>
</evidence>
<name>A0A9W9FJT4_9EURO</name>
<reference evidence="2" key="2">
    <citation type="journal article" date="2023" name="IMA Fungus">
        <title>Comparative genomic study of the Penicillium genus elucidates a diverse pangenome and 15 lateral gene transfer events.</title>
        <authorList>
            <person name="Petersen C."/>
            <person name="Sorensen T."/>
            <person name="Nielsen M.R."/>
            <person name="Sondergaard T.E."/>
            <person name="Sorensen J.L."/>
            <person name="Fitzpatrick D.A."/>
            <person name="Frisvad J.C."/>
            <person name="Nielsen K.L."/>
        </authorList>
    </citation>
    <scope>NUCLEOTIDE SEQUENCE</scope>
    <source>
        <strain evidence="2">IBT 34128</strain>
    </source>
</reference>
<keyword evidence="1" id="KW-0732">Signal</keyword>
<organism evidence="2 3">
    <name type="scientific">Penicillium alfredii</name>
    <dbReference type="NCBI Taxonomy" id="1506179"/>
    <lineage>
        <taxon>Eukaryota</taxon>
        <taxon>Fungi</taxon>
        <taxon>Dikarya</taxon>
        <taxon>Ascomycota</taxon>
        <taxon>Pezizomycotina</taxon>
        <taxon>Eurotiomycetes</taxon>
        <taxon>Eurotiomycetidae</taxon>
        <taxon>Eurotiales</taxon>
        <taxon>Aspergillaceae</taxon>
        <taxon>Penicillium</taxon>
    </lineage>
</organism>
<evidence type="ECO:0000313" key="2">
    <source>
        <dbReference type="EMBL" id="KAJ5101514.1"/>
    </source>
</evidence>
<dbReference type="RefSeq" id="XP_056512345.1">
    <property type="nucleotide sequence ID" value="XM_056654318.1"/>
</dbReference>
<feature type="signal peptide" evidence="1">
    <location>
        <begin position="1"/>
        <end position="18"/>
    </location>
</feature>
<comment type="caution">
    <text evidence="2">The sequence shown here is derived from an EMBL/GenBank/DDBJ whole genome shotgun (WGS) entry which is preliminary data.</text>
</comment>
<dbReference type="Proteomes" id="UP001141434">
    <property type="component" value="Unassembled WGS sequence"/>
</dbReference>
<gene>
    <name evidence="2" type="ORF">NUU61_003736</name>
</gene>
<sequence length="112" mass="12342">MTARFVSLIGYLLASIPGFFELAAIHCAPPFHAGFKEPLKYAVEKSLGLTNVERWHLKLVLYNADTATSGKQKTPEEHQARVASVLEMCKAAQMKFDKTEGGMTGQKIEDVS</sequence>
<evidence type="ECO:0000313" key="3">
    <source>
        <dbReference type="Proteomes" id="UP001141434"/>
    </source>
</evidence>
<accession>A0A9W9FJT4</accession>